<keyword evidence="4" id="KW-0732">Signal</keyword>
<feature type="compositionally biased region" description="Gly residues" evidence="9">
    <location>
        <begin position="116"/>
        <end position="135"/>
    </location>
</feature>
<keyword evidence="7" id="KW-0961">Cell wall biogenesis/degradation</keyword>
<dbReference type="GO" id="GO:0030435">
    <property type="term" value="P:sporulation resulting in formation of a cellular spore"/>
    <property type="evidence" value="ECO:0007669"/>
    <property type="project" value="UniProtKB-KW"/>
</dbReference>
<dbReference type="NCBIfam" id="TIGR02869">
    <property type="entry name" value="spore_SleB"/>
    <property type="match status" value="1"/>
</dbReference>
<evidence type="ECO:0000256" key="3">
    <source>
        <dbReference type="ARBA" id="ARBA00022544"/>
    </source>
</evidence>
<evidence type="ECO:0000256" key="5">
    <source>
        <dbReference type="ARBA" id="ARBA00022801"/>
    </source>
</evidence>
<dbReference type="SUPFAM" id="SSF47090">
    <property type="entry name" value="PGBD-like"/>
    <property type="match status" value="1"/>
</dbReference>
<keyword evidence="13" id="KW-1185">Reference proteome</keyword>
<feature type="domain" description="Cell wall hydrolase SleB" evidence="11">
    <location>
        <begin position="163"/>
        <end position="261"/>
    </location>
</feature>
<name>A0A920CVX5_9BACL</name>
<gene>
    <name evidence="12" type="primary">sleB</name>
    <name evidence="12" type="ORF">J40TS1_02570</name>
</gene>
<accession>A0A920CVX5</accession>
<keyword evidence="5" id="KW-0378">Hydrolase</keyword>
<evidence type="ECO:0000256" key="6">
    <source>
        <dbReference type="ARBA" id="ARBA00022969"/>
    </source>
</evidence>
<dbReference type="Gene3D" id="1.10.10.2520">
    <property type="entry name" value="Cell wall hydrolase SleB, domain 1"/>
    <property type="match status" value="1"/>
</dbReference>
<dbReference type="InterPro" id="IPR002477">
    <property type="entry name" value="Peptidoglycan-bd-like"/>
</dbReference>
<protein>
    <recommendedName>
        <fullName evidence="2 8">Spore cortex-lytic enzyme</fullName>
    </recommendedName>
</protein>
<dbReference type="InterPro" id="IPR036365">
    <property type="entry name" value="PGBD-like_sf"/>
</dbReference>
<dbReference type="EMBL" id="BOSE01000001">
    <property type="protein sequence ID" value="GIP14615.1"/>
    <property type="molecule type" value="Genomic_DNA"/>
</dbReference>
<dbReference type="Gene3D" id="6.20.240.60">
    <property type="match status" value="1"/>
</dbReference>
<evidence type="ECO:0000256" key="1">
    <source>
        <dbReference type="ARBA" id="ARBA00007010"/>
    </source>
</evidence>
<evidence type="ECO:0000256" key="2">
    <source>
        <dbReference type="ARBA" id="ARBA00018364"/>
    </source>
</evidence>
<evidence type="ECO:0000313" key="13">
    <source>
        <dbReference type="Proteomes" id="UP000683139"/>
    </source>
</evidence>
<dbReference type="RefSeq" id="WP_213512830.1">
    <property type="nucleotide sequence ID" value="NZ_BOSE01000001.1"/>
</dbReference>
<reference evidence="12" key="1">
    <citation type="submission" date="2021-03" db="EMBL/GenBank/DDBJ databases">
        <title>Antimicrobial resistance genes in bacteria isolated from Japanese honey, and their potential for conferring macrolide and lincosamide resistance in the American foulbrood pathogen Paenibacillus larvae.</title>
        <authorList>
            <person name="Okamoto M."/>
            <person name="Kumagai M."/>
            <person name="Kanamori H."/>
            <person name="Takamatsu D."/>
        </authorList>
    </citation>
    <scope>NUCLEOTIDE SEQUENCE</scope>
    <source>
        <strain evidence="12">J40TS1</strain>
    </source>
</reference>
<dbReference type="InterPro" id="IPR014224">
    <property type="entry name" value="Spore_cortex_SleB"/>
</dbReference>
<keyword evidence="3" id="KW-0309">Germination</keyword>
<dbReference type="Proteomes" id="UP000683139">
    <property type="component" value="Unassembled WGS sequence"/>
</dbReference>
<evidence type="ECO:0000259" key="11">
    <source>
        <dbReference type="Pfam" id="PF07486"/>
    </source>
</evidence>
<evidence type="ECO:0000313" key="12">
    <source>
        <dbReference type="EMBL" id="GIP14615.1"/>
    </source>
</evidence>
<dbReference type="InterPro" id="IPR036366">
    <property type="entry name" value="PGBDSf"/>
</dbReference>
<feature type="domain" description="Peptidoglycan binding-like" evidence="10">
    <location>
        <begin position="44"/>
        <end position="100"/>
    </location>
</feature>
<dbReference type="Pfam" id="PF01471">
    <property type="entry name" value="PG_binding_1"/>
    <property type="match status" value="1"/>
</dbReference>
<evidence type="ECO:0000256" key="9">
    <source>
        <dbReference type="SAM" id="MobiDB-lite"/>
    </source>
</evidence>
<evidence type="ECO:0000256" key="4">
    <source>
        <dbReference type="ARBA" id="ARBA00022729"/>
    </source>
</evidence>
<feature type="region of interest" description="Disordered" evidence="9">
    <location>
        <begin position="106"/>
        <end position="140"/>
    </location>
</feature>
<dbReference type="GO" id="GO:0016787">
    <property type="term" value="F:hydrolase activity"/>
    <property type="evidence" value="ECO:0007669"/>
    <property type="project" value="UniProtKB-KW"/>
</dbReference>
<dbReference type="GO" id="GO:0009847">
    <property type="term" value="P:spore germination"/>
    <property type="evidence" value="ECO:0007669"/>
    <property type="project" value="UniProtKB-UniRule"/>
</dbReference>
<comment type="caution">
    <text evidence="12">The sequence shown here is derived from an EMBL/GenBank/DDBJ whole genome shotgun (WGS) entry which is preliminary data.</text>
</comment>
<evidence type="ECO:0000256" key="7">
    <source>
        <dbReference type="ARBA" id="ARBA00023316"/>
    </source>
</evidence>
<dbReference type="InterPro" id="IPR011105">
    <property type="entry name" value="Cell_wall_hydrolase_SleB"/>
</dbReference>
<dbReference type="GO" id="GO:0071555">
    <property type="term" value="P:cell wall organization"/>
    <property type="evidence" value="ECO:0007669"/>
    <property type="project" value="UniProtKB-KW"/>
</dbReference>
<keyword evidence="6" id="KW-0749">Sporulation</keyword>
<dbReference type="Pfam" id="PF07486">
    <property type="entry name" value="Hydrolase_2"/>
    <property type="match status" value="1"/>
</dbReference>
<evidence type="ECO:0000256" key="8">
    <source>
        <dbReference type="NCBIfam" id="TIGR02869"/>
    </source>
</evidence>
<comment type="similarity">
    <text evidence="1">Belongs to the SleB family.</text>
</comment>
<dbReference type="Gene3D" id="1.10.101.10">
    <property type="entry name" value="PGBD-like superfamily/PGBD"/>
    <property type="match status" value="1"/>
</dbReference>
<proteinExistence type="inferred from homology"/>
<dbReference type="FunFam" id="1.10.10.2520:FF:000001">
    <property type="entry name" value="Spore cortex-lytic enzyme"/>
    <property type="match status" value="1"/>
</dbReference>
<organism evidence="12 13">
    <name type="scientific">Paenibacillus montaniterrae</name>
    <dbReference type="NCBI Taxonomy" id="429341"/>
    <lineage>
        <taxon>Bacteria</taxon>
        <taxon>Bacillati</taxon>
        <taxon>Bacillota</taxon>
        <taxon>Bacilli</taxon>
        <taxon>Bacillales</taxon>
        <taxon>Paenibacillaceae</taxon>
        <taxon>Paenibacillus</taxon>
    </lineage>
</organism>
<dbReference type="InterPro" id="IPR042047">
    <property type="entry name" value="SleB_dom1"/>
</dbReference>
<sequence length="262" mass="28321">MKFRKLMVIGIVTLLFTSLVLYTRAWEPQAEPTFSGATLRVGSTGSDVSELQGRLKFLGYYNGDIDGVFGSRTKNAVTWFQWEFGLTSDGVVGSATKNKLVNATKNWNPSMHVDSGSGGSGSSGNTGGSGGGSGGSASQSNLRGFTENDIQLMANAVYGEARGEPYEGQVAVAAVILNRVKHPDFPDTVYGVIFQPRAFTAVDDGQIYLSPNETAKRAVRDAINGWDPTYGCIYYFNPNTATSAWIWTRQQILTIGKHIFCK</sequence>
<dbReference type="AlphaFoldDB" id="A0A920CVX5"/>
<evidence type="ECO:0000259" key="10">
    <source>
        <dbReference type="Pfam" id="PF01471"/>
    </source>
</evidence>